<organism evidence="2 3">
    <name type="scientific">Dysgonomonas termitidis</name>
    <dbReference type="NCBI Taxonomy" id="1516126"/>
    <lineage>
        <taxon>Bacteria</taxon>
        <taxon>Pseudomonadati</taxon>
        <taxon>Bacteroidota</taxon>
        <taxon>Bacteroidia</taxon>
        <taxon>Bacteroidales</taxon>
        <taxon>Dysgonomonadaceae</taxon>
        <taxon>Dysgonomonas</taxon>
    </lineage>
</organism>
<dbReference type="Pfam" id="PF12930">
    <property type="entry name" value="DUF3836"/>
    <property type="match status" value="1"/>
</dbReference>
<evidence type="ECO:0000313" key="2">
    <source>
        <dbReference type="EMBL" id="MFC4675866.1"/>
    </source>
</evidence>
<evidence type="ECO:0000313" key="3">
    <source>
        <dbReference type="Proteomes" id="UP001596023"/>
    </source>
</evidence>
<dbReference type="Gene3D" id="2.40.128.720">
    <property type="match status" value="1"/>
</dbReference>
<name>A0ABV9L0S8_9BACT</name>
<sequence length="134" mass="15423">MMKTIFLSIILAVLFSVTNLYAGEPEPKIFTNVEPTGWGTLKEYTYFDDSGLKAVKKEVCSYDKSDKLFNKTIYKWDGDSGWTNFQQYTYEYNDNGLVAKIVRADWNKKSKSWSANVKEFIHTYNSAGELIAIK</sequence>
<accession>A0ABV9L0S8</accession>
<feature type="chain" id="PRO_5045259549" evidence="1">
    <location>
        <begin position="23"/>
        <end position="134"/>
    </location>
</feature>
<dbReference type="RefSeq" id="WP_379999590.1">
    <property type="nucleotide sequence ID" value="NZ_JBHSGN010000118.1"/>
</dbReference>
<dbReference type="EMBL" id="JBHSGN010000118">
    <property type="protein sequence ID" value="MFC4675866.1"/>
    <property type="molecule type" value="Genomic_DNA"/>
</dbReference>
<dbReference type="InterPro" id="IPR024339">
    <property type="entry name" value="DUF3836"/>
</dbReference>
<gene>
    <name evidence="2" type="ORF">ACFO6W_19440</name>
</gene>
<protein>
    <submittedName>
        <fullName evidence="2">DUF3836 domain-containing protein</fullName>
    </submittedName>
</protein>
<keyword evidence="3" id="KW-1185">Reference proteome</keyword>
<evidence type="ECO:0000256" key="1">
    <source>
        <dbReference type="SAM" id="SignalP"/>
    </source>
</evidence>
<dbReference type="Proteomes" id="UP001596023">
    <property type="component" value="Unassembled WGS sequence"/>
</dbReference>
<keyword evidence="1" id="KW-0732">Signal</keyword>
<reference evidence="3" key="1">
    <citation type="journal article" date="2019" name="Int. J. Syst. Evol. Microbiol.">
        <title>The Global Catalogue of Microorganisms (GCM) 10K type strain sequencing project: providing services to taxonomists for standard genome sequencing and annotation.</title>
        <authorList>
            <consortium name="The Broad Institute Genomics Platform"/>
            <consortium name="The Broad Institute Genome Sequencing Center for Infectious Disease"/>
            <person name="Wu L."/>
            <person name="Ma J."/>
        </authorList>
    </citation>
    <scope>NUCLEOTIDE SEQUENCE [LARGE SCALE GENOMIC DNA]</scope>
    <source>
        <strain evidence="3">CCUG 66188</strain>
    </source>
</reference>
<proteinExistence type="predicted"/>
<comment type="caution">
    <text evidence="2">The sequence shown here is derived from an EMBL/GenBank/DDBJ whole genome shotgun (WGS) entry which is preliminary data.</text>
</comment>
<feature type="signal peptide" evidence="1">
    <location>
        <begin position="1"/>
        <end position="22"/>
    </location>
</feature>